<keyword evidence="1" id="KW-0472">Membrane</keyword>
<feature type="transmembrane region" description="Helical" evidence="1">
    <location>
        <begin position="12"/>
        <end position="32"/>
    </location>
</feature>
<evidence type="ECO:0000313" key="3">
    <source>
        <dbReference type="Proteomes" id="UP000316213"/>
    </source>
</evidence>
<comment type="caution">
    <text evidence="2">The sequence shown here is derived from an EMBL/GenBank/DDBJ whole genome shotgun (WGS) entry which is preliminary data.</text>
</comment>
<evidence type="ECO:0000256" key="1">
    <source>
        <dbReference type="SAM" id="Phobius"/>
    </source>
</evidence>
<sequence length="245" mass="27222">MNRRASKTRMPFRVAAFLLGVLFVACGLFQLLGGPENWTEFGFAIVISLTGSQFLFSAFSEQWQTPFALLKWTRTETVRQTPARFLCVEPVSVGIMGVENTRHFDSPESAVNPYAPPRSLPTTAVGQWVPTQEATLQTLAQNFRDGQPFIHYGVVFFLDTNDDQTIHAALPLSSSSDSLVQRNTNEAIRVLPEFLSTLPNASSAVSGRNLVVRMISTYDHFRDEACTRVVVPWATIHAYGGKPHD</sequence>
<keyword evidence="1" id="KW-0812">Transmembrane</keyword>
<evidence type="ECO:0000313" key="2">
    <source>
        <dbReference type="EMBL" id="TWT86362.1"/>
    </source>
</evidence>
<gene>
    <name evidence="2" type="ORF">Pla100_61110</name>
</gene>
<accession>A0A5C5ZGA2</accession>
<name>A0A5C5ZGA2_9BACT</name>
<keyword evidence="3" id="KW-1185">Reference proteome</keyword>
<organism evidence="2 3">
    <name type="scientific">Neorhodopirellula pilleata</name>
    <dbReference type="NCBI Taxonomy" id="2714738"/>
    <lineage>
        <taxon>Bacteria</taxon>
        <taxon>Pseudomonadati</taxon>
        <taxon>Planctomycetota</taxon>
        <taxon>Planctomycetia</taxon>
        <taxon>Pirellulales</taxon>
        <taxon>Pirellulaceae</taxon>
        <taxon>Neorhodopirellula</taxon>
    </lineage>
</organism>
<dbReference type="Proteomes" id="UP000316213">
    <property type="component" value="Unassembled WGS sequence"/>
</dbReference>
<keyword evidence="1" id="KW-1133">Transmembrane helix</keyword>
<dbReference type="PROSITE" id="PS51257">
    <property type="entry name" value="PROKAR_LIPOPROTEIN"/>
    <property type="match status" value="1"/>
</dbReference>
<protein>
    <submittedName>
        <fullName evidence="2">Uncharacterized protein</fullName>
    </submittedName>
</protein>
<proteinExistence type="predicted"/>
<reference evidence="2 3" key="1">
    <citation type="submission" date="2019-02" db="EMBL/GenBank/DDBJ databases">
        <title>Deep-cultivation of Planctomycetes and their phenomic and genomic characterization uncovers novel biology.</title>
        <authorList>
            <person name="Wiegand S."/>
            <person name="Jogler M."/>
            <person name="Boedeker C."/>
            <person name="Pinto D."/>
            <person name="Vollmers J."/>
            <person name="Rivas-Marin E."/>
            <person name="Kohn T."/>
            <person name="Peeters S.H."/>
            <person name="Heuer A."/>
            <person name="Rast P."/>
            <person name="Oberbeckmann S."/>
            <person name="Bunk B."/>
            <person name="Jeske O."/>
            <person name="Meyerdierks A."/>
            <person name="Storesund J.E."/>
            <person name="Kallscheuer N."/>
            <person name="Luecker S."/>
            <person name="Lage O.M."/>
            <person name="Pohl T."/>
            <person name="Merkel B.J."/>
            <person name="Hornburger P."/>
            <person name="Mueller R.-W."/>
            <person name="Bruemmer F."/>
            <person name="Labrenz M."/>
            <person name="Spormann A.M."/>
            <person name="Op Den Camp H."/>
            <person name="Overmann J."/>
            <person name="Amann R."/>
            <person name="Jetten M.S.M."/>
            <person name="Mascher T."/>
            <person name="Medema M.H."/>
            <person name="Devos D.P."/>
            <person name="Kaster A.-K."/>
            <person name="Ovreas L."/>
            <person name="Rohde M."/>
            <person name="Galperin M.Y."/>
            <person name="Jogler C."/>
        </authorList>
    </citation>
    <scope>NUCLEOTIDE SEQUENCE [LARGE SCALE GENOMIC DNA]</scope>
    <source>
        <strain evidence="2 3">Pla100</strain>
    </source>
</reference>
<dbReference type="AlphaFoldDB" id="A0A5C5ZGA2"/>
<dbReference type="EMBL" id="SJPM01000036">
    <property type="protein sequence ID" value="TWT86362.1"/>
    <property type="molecule type" value="Genomic_DNA"/>
</dbReference>